<evidence type="ECO:0000313" key="3">
    <source>
        <dbReference type="EMBL" id="CAF5182289.1"/>
    </source>
</evidence>
<evidence type="ECO:0000313" key="4">
    <source>
        <dbReference type="Proteomes" id="UP000676336"/>
    </source>
</evidence>
<accession>A0A8S3HDY2</accession>
<dbReference type="GO" id="GO:0008270">
    <property type="term" value="F:zinc ion binding"/>
    <property type="evidence" value="ECO:0007669"/>
    <property type="project" value="UniProtKB-KW"/>
</dbReference>
<comment type="caution">
    <text evidence="3">The sequence shown here is derived from an EMBL/GenBank/DDBJ whole genome shotgun (WGS) entry which is preliminary data.</text>
</comment>
<dbReference type="InterPro" id="IPR000571">
    <property type="entry name" value="Znf_CCCH"/>
</dbReference>
<proteinExistence type="predicted"/>
<dbReference type="PROSITE" id="PS50103">
    <property type="entry name" value="ZF_C3H1"/>
    <property type="match status" value="1"/>
</dbReference>
<keyword evidence="1" id="KW-0479">Metal-binding</keyword>
<feature type="non-terminal residue" evidence="3">
    <location>
        <position position="1"/>
    </location>
</feature>
<evidence type="ECO:0000259" key="2">
    <source>
        <dbReference type="PROSITE" id="PS50103"/>
    </source>
</evidence>
<evidence type="ECO:0000256" key="1">
    <source>
        <dbReference type="PROSITE-ProRule" id="PRU00723"/>
    </source>
</evidence>
<sequence length="300" mass="35214">MFELCRDFEKGLCRFSSKSCHYKHITCDEPDDCENKDCHCGHNIKRQITSNRQIQSCEKNRYRVRISNLPSTTTEEQLKRRLNISDAQTSNIILPKDRNKNALIVAYFICQPSEKYLRSKIHEWHNSQYSANVSNKIKCQLEINGEFYDWNDKTDIIEKWIRNQNVSSMRITTHNNQTSRTKCPPWYQGEKASSSTLSHSERLNSSDPKCIDWNMETSTEIHLLKSNTSKSVDIKEIPAEWRQEKKILSMDPMGTGSTYSLVNRRNSEIKGTIKIYNNDYDQYLIRSFAQHQQIVLKEIE</sequence>
<dbReference type="Proteomes" id="UP000676336">
    <property type="component" value="Unassembled WGS sequence"/>
</dbReference>
<reference evidence="3" key="1">
    <citation type="submission" date="2021-02" db="EMBL/GenBank/DDBJ databases">
        <authorList>
            <person name="Nowell W R."/>
        </authorList>
    </citation>
    <scope>NUCLEOTIDE SEQUENCE</scope>
</reference>
<feature type="zinc finger region" description="C3H1-type" evidence="1">
    <location>
        <begin position="4"/>
        <end position="27"/>
    </location>
</feature>
<keyword evidence="1" id="KW-0862">Zinc</keyword>
<dbReference type="AlphaFoldDB" id="A0A8S3HDY2"/>
<feature type="domain" description="C3H1-type" evidence="2">
    <location>
        <begin position="4"/>
        <end position="27"/>
    </location>
</feature>
<gene>
    <name evidence="3" type="ORF">SMN809_LOCUS69323</name>
</gene>
<dbReference type="EMBL" id="CAJOBI010319227">
    <property type="protein sequence ID" value="CAF5182289.1"/>
    <property type="molecule type" value="Genomic_DNA"/>
</dbReference>
<protein>
    <recommendedName>
        <fullName evidence="2">C3H1-type domain-containing protein</fullName>
    </recommendedName>
</protein>
<organism evidence="3 4">
    <name type="scientific">Rotaria magnacalcarata</name>
    <dbReference type="NCBI Taxonomy" id="392030"/>
    <lineage>
        <taxon>Eukaryota</taxon>
        <taxon>Metazoa</taxon>
        <taxon>Spiralia</taxon>
        <taxon>Gnathifera</taxon>
        <taxon>Rotifera</taxon>
        <taxon>Eurotatoria</taxon>
        <taxon>Bdelloidea</taxon>
        <taxon>Philodinida</taxon>
        <taxon>Philodinidae</taxon>
        <taxon>Rotaria</taxon>
    </lineage>
</organism>
<keyword evidence="1" id="KW-0863">Zinc-finger</keyword>
<name>A0A8S3HDY2_9BILA</name>